<feature type="coiled-coil region" evidence="1">
    <location>
        <begin position="271"/>
        <end position="312"/>
    </location>
</feature>
<evidence type="ECO:0000313" key="4">
    <source>
        <dbReference type="Proteomes" id="UP000054908"/>
    </source>
</evidence>
<evidence type="ECO:0008006" key="5">
    <source>
        <dbReference type="Google" id="ProtNLM"/>
    </source>
</evidence>
<organism evidence="3 4">
    <name type="scientific">Legionella maceachernii</name>
    <dbReference type="NCBI Taxonomy" id="466"/>
    <lineage>
        <taxon>Bacteria</taxon>
        <taxon>Pseudomonadati</taxon>
        <taxon>Pseudomonadota</taxon>
        <taxon>Gammaproteobacteria</taxon>
        <taxon>Legionellales</taxon>
        <taxon>Legionellaceae</taxon>
        <taxon>Legionella</taxon>
    </lineage>
</organism>
<keyword evidence="2" id="KW-1133">Transmembrane helix</keyword>
<keyword evidence="2" id="KW-0812">Transmembrane</keyword>
<protein>
    <recommendedName>
        <fullName evidence="5">Microtubule binding protein</fullName>
    </recommendedName>
</protein>
<feature type="coiled-coil region" evidence="1">
    <location>
        <begin position="170"/>
        <end position="246"/>
    </location>
</feature>
<reference evidence="3 4" key="1">
    <citation type="submission" date="2015-11" db="EMBL/GenBank/DDBJ databases">
        <title>Genomic analysis of 38 Legionella species identifies large and diverse effector repertoires.</title>
        <authorList>
            <person name="Burstein D."/>
            <person name="Amaro F."/>
            <person name="Zusman T."/>
            <person name="Lifshitz Z."/>
            <person name="Cohen O."/>
            <person name="Gilbert J.A."/>
            <person name="Pupko T."/>
            <person name="Shuman H.A."/>
            <person name="Segal G."/>
        </authorList>
    </citation>
    <scope>NUCLEOTIDE SEQUENCE [LARGE SCALE GENOMIC DNA]</scope>
    <source>
        <strain evidence="3 4">PX-1-G2-E2</strain>
    </source>
</reference>
<feature type="transmembrane region" description="Helical" evidence="2">
    <location>
        <begin position="70"/>
        <end position="87"/>
    </location>
</feature>
<keyword evidence="4" id="KW-1185">Reference proteome</keyword>
<feature type="transmembrane region" description="Helical" evidence="2">
    <location>
        <begin position="93"/>
        <end position="114"/>
    </location>
</feature>
<evidence type="ECO:0000256" key="1">
    <source>
        <dbReference type="SAM" id="Coils"/>
    </source>
</evidence>
<dbReference type="STRING" id="466.Lmac_2791"/>
<evidence type="ECO:0000313" key="3">
    <source>
        <dbReference type="EMBL" id="KTD23918.1"/>
    </source>
</evidence>
<proteinExistence type="predicted"/>
<accession>A0A0W0VV57</accession>
<keyword evidence="1" id="KW-0175">Coiled coil</keyword>
<gene>
    <name evidence="3" type="ORF">Lmac_2791</name>
</gene>
<keyword evidence="2" id="KW-0472">Membrane</keyword>
<evidence type="ECO:0000256" key="2">
    <source>
        <dbReference type="SAM" id="Phobius"/>
    </source>
</evidence>
<dbReference type="PATRIC" id="fig|466.6.peg.2987"/>
<dbReference type="EMBL" id="LNYL01000051">
    <property type="protein sequence ID" value="KTD23918.1"/>
    <property type="molecule type" value="Genomic_DNA"/>
</dbReference>
<comment type="caution">
    <text evidence="3">The sequence shown here is derived from an EMBL/GenBank/DDBJ whole genome shotgun (WGS) entry which is preliminary data.</text>
</comment>
<dbReference type="AlphaFoldDB" id="A0A0W0VV57"/>
<sequence>MMTQQRKDSTLSLIVDTYSAVRPSETISQVNEHFSFDEENPSDSDLSKKQLLSEQSLFGKAARKFSALKWWKKGLIGLSIVLVFSFVGLMFSIVWAIALPIIILVCYATISYLFNDYIGHKNTNLKYDLIDKETRFREQQRERSLTSTYKRVKEATDNIMKDFDENNNKMANAIERLDGLTVMAEDANENISKFLLEEPTVNQLTAELKQKTDQLTKITEEYEALKQRFTQAVNKIEEELISLKQVKQERWGGAEGTDKIFDLFNKMKSHNVELRKSLETRNEQLKKAEQQIIQLTNLLKEAKAIIEAHDREDSNIGPTLN</sequence>
<name>A0A0W0VV57_9GAMM</name>
<dbReference type="Proteomes" id="UP000054908">
    <property type="component" value="Unassembled WGS sequence"/>
</dbReference>
<dbReference type="RefSeq" id="WP_133140983.1">
    <property type="nucleotide sequence ID" value="NZ_CAAAIB010000008.1"/>
</dbReference>